<proteinExistence type="predicted"/>
<dbReference type="WBParaSite" id="L893_g17700.t1">
    <property type="protein sequence ID" value="L893_g17700.t1"/>
    <property type="gene ID" value="L893_g17700"/>
</dbReference>
<name>A0A1I7YLR8_9BILA</name>
<evidence type="ECO:0000313" key="2">
    <source>
        <dbReference type="Proteomes" id="UP000095287"/>
    </source>
</evidence>
<keyword evidence="2" id="KW-1185">Reference proteome</keyword>
<evidence type="ECO:0000256" key="1">
    <source>
        <dbReference type="SAM" id="MobiDB-lite"/>
    </source>
</evidence>
<protein>
    <submittedName>
        <fullName evidence="3">Methyltransferase</fullName>
    </submittedName>
</protein>
<organism evidence="2 3">
    <name type="scientific">Steinernema glaseri</name>
    <dbReference type="NCBI Taxonomy" id="37863"/>
    <lineage>
        <taxon>Eukaryota</taxon>
        <taxon>Metazoa</taxon>
        <taxon>Ecdysozoa</taxon>
        <taxon>Nematoda</taxon>
        <taxon>Chromadorea</taxon>
        <taxon>Rhabditida</taxon>
        <taxon>Tylenchina</taxon>
        <taxon>Panagrolaimomorpha</taxon>
        <taxon>Strongyloidoidea</taxon>
        <taxon>Steinernematidae</taxon>
        <taxon>Steinernema</taxon>
    </lineage>
</organism>
<reference evidence="3" key="1">
    <citation type="submission" date="2016-11" db="UniProtKB">
        <authorList>
            <consortium name="WormBaseParasite"/>
        </authorList>
    </citation>
    <scope>IDENTIFICATION</scope>
</reference>
<evidence type="ECO:0000313" key="3">
    <source>
        <dbReference type="WBParaSite" id="L893_g17700.t1"/>
    </source>
</evidence>
<sequence>MNNIPGPQDWRSGTLRQHARNRHDPNHQPGRSAPETARSSGATALTMAQTLWQMASLASPEAQTHQVVMVEPALHWQSETPGEIVHTLGHGKWLSDSAILRFLVQR</sequence>
<feature type="region of interest" description="Disordered" evidence="1">
    <location>
        <begin position="1"/>
        <end position="41"/>
    </location>
</feature>
<accession>A0A1I7YLR8</accession>
<dbReference type="Proteomes" id="UP000095287">
    <property type="component" value="Unplaced"/>
</dbReference>
<dbReference type="AlphaFoldDB" id="A0A1I7YLR8"/>